<evidence type="ECO:0000313" key="3">
    <source>
        <dbReference type="Proteomes" id="UP000616885"/>
    </source>
</evidence>
<evidence type="ECO:0000256" key="1">
    <source>
        <dbReference type="SAM" id="SignalP"/>
    </source>
</evidence>
<feature type="signal peptide" evidence="1">
    <location>
        <begin position="1"/>
        <end position="22"/>
    </location>
</feature>
<protein>
    <submittedName>
        <fullName evidence="2">Uncharacterized protein</fullName>
    </submittedName>
</protein>
<sequence length="56" mass="5823">MLAFKQIILAALGFAALASAAACKTDADCEYDGQKCVILEGRPGVCTFYGDIPPSP</sequence>
<proteinExistence type="predicted"/>
<feature type="chain" id="PRO_5034152209" evidence="1">
    <location>
        <begin position="23"/>
        <end position="56"/>
    </location>
</feature>
<reference evidence="2" key="1">
    <citation type="submission" date="2020-10" db="EMBL/GenBank/DDBJ databases">
        <title>High-Quality Genome Resource of Clonostachys rosea strain S41 by Oxford Nanopore Long-Read Sequencing.</title>
        <authorList>
            <person name="Wang H."/>
        </authorList>
    </citation>
    <scope>NUCLEOTIDE SEQUENCE</scope>
    <source>
        <strain evidence="2">S41</strain>
    </source>
</reference>
<dbReference type="EMBL" id="JADCTT010000002">
    <property type="protein sequence ID" value="KAF9756511.1"/>
    <property type="molecule type" value="Genomic_DNA"/>
</dbReference>
<keyword evidence="1" id="KW-0732">Signal</keyword>
<accession>A0A8H7NIB0</accession>
<name>A0A8H7NIB0_BIOOC</name>
<comment type="caution">
    <text evidence="2">The sequence shown here is derived from an EMBL/GenBank/DDBJ whole genome shotgun (WGS) entry which is preliminary data.</text>
</comment>
<organism evidence="2 3">
    <name type="scientific">Bionectria ochroleuca</name>
    <name type="common">Gliocladium roseum</name>
    <dbReference type="NCBI Taxonomy" id="29856"/>
    <lineage>
        <taxon>Eukaryota</taxon>
        <taxon>Fungi</taxon>
        <taxon>Dikarya</taxon>
        <taxon>Ascomycota</taxon>
        <taxon>Pezizomycotina</taxon>
        <taxon>Sordariomycetes</taxon>
        <taxon>Hypocreomycetidae</taxon>
        <taxon>Hypocreales</taxon>
        <taxon>Bionectriaceae</taxon>
        <taxon>Clonostachys</taxon>
    </lineage>
</organism>
<gene>
    <name evidence="2" type="ORF">IM811_007455</name>
</gene>
<dbReference type="AlphaFoldDB" id="A0A8H7NIB0"/>
<dbReference type="PROSITE" id="PS51257">
    <property type="entry name" value="PROKAR_LIPOPROTEIN"/>
    <property type="match status" value="1"/>
</dbReference>
<evidence type="ECO:0000313" key="2">
    <source>
        <dbReference type="EMBL" id="KAF9756511.1"/>
    </source>
</evidence>
<dbReference type="Proteomes" id="UP000616885">
    <property type="component" value="Unassembled WGS sequence"/>
</dbReference>